<feature type="signal peptide" evidence="1">
    <location>
        <begin position="1"/>
        <end position="24"/>
    </location>
</feature>
<accession>A0A0F4XFP1</accession>
<dbReference type="OrthoDB" id="7605324at2"/>
<keyword evidence="1" id="KW-0732">Signal</keyword>
<protein>
    <submittedName>
        <fullName evidence="2">Uncharacterized protein</fullName>
    </submittedName>
</protein>
<gene>
    <name evidence="2" type="ORF">VP02_27030</name>
</gene>
<dbReference type="PROSITE" id="PS51257">
    <property type="entry name" value="PROKAR_LIPOPROTEIN"/>
    <property type="match status" value="1"/>
</dbReference>
<organism evidence="2 3">
    <name type="scientific">Pseudomonas kilonensis</name>
    <dbReference type="NCBI Taxonomy" id="132476"/>
    <lineage>
        <taxon>Bacteria</taxon>
        <taxon>Pseudomonadati</taxon>
        <taxon>Pseudomonadota</taxon>
        <taxon>Gammaproteobacteria</taxon>
        <taxon>Pseudomonadales</taxon>
        <taxon>Pseudomonadaceae</taxon>
        <taxon>Pseudomonas</taxon>
    </lineage>
</organism>
<dbReference type="EMBL" id="JZXC01000037">
    <property type="protein sequence ID" value="KKA04675.1"/>
    <property type="molecule type" value="Genomic_DNA"/>
</dbReference>
<dbReference type="Proteomes" id="UP000033662">
    <property type="component" value="Unassembled WGS sequence"/>
</dbReference>
<name>A0A0F4XFP1_9PSED</name>
<dbReference type="PATRIC" id="fig|132476.4.peg.4499"/>
<evidence type="ECO:0000313" key="3">
    <source>
        <dbReference type="Proteomes" id="UP000033662"/>
    </source>
</evidence>
<comment type="caution">
    <text evidence="2">The sequence shown here is derived from an EMBL/GenBank/DDBJ whole genome shotgun (WGS) entry which is preliminary data.</text>
</comment>
<evidence type="ECO:0000256" key="1">
    <source>
        <dbReference type="SAM" id="SignalP"/>
    </source>
</evidence>
<evidence type="ECO:0000313" key="2">
    <source>
        <dbReference type="EMBL" id="KKA04675.1"/>
    </source>
</evidence>
<sequence>MNKYKAVSGVAWGVLLGCIGQANAFQLSPNGTVAEREMAKKYGVSYKATVPFASFALHNFSDPAHEALTQKIYGCDGDWQDCSNPNLENAGAYIIAGVRWNDDPVFMPGAEDAKTKGCDGRYSVGFISQTRCWVNLFEKAESKSASDPMAFMGAGNYISRSHFGDLQFLHSMASQEGAAPKQTKREIMMWAEFSWGVADGTYPINTYLRDIKIEGWEQHFNNGQTVQDLFAVGRPWLRANVNQVAFGSLLHLVQDSFAGGHAQRREEVLGDKCMGGAEAVLGRIEEFHSYARQDHAKHKANDASSVARIMLMAHEPDVVDAGKKLRGFIADRKKWADVRPYLDECVFALANETTPASAGDGYKLEASR</sequence>
<reference evidence="2 3" key="1">
    <citation type="submission" date="2015-03" db="EMBL/GenBank/DDBJ databases">
        <title>Pseudomonas fluorescens 1855-344 Genome sequencing and assembly.</title>
        <authorList>
            <person name="Eng W.W.H."/>
            <person name="Gan H.M."/>
            <person name="Savka M.A."/>
        </authorList>
    </citation>
    <scope>NUCLEOTIDE SEQUENCE [LARGE SCALE GENOMIC DNA]</scope>
    <source>
        <strain evidence="2 3">1855-344</strain>
    </source>
</reference>
<proteinExistence type="predicted"/>
<dbReference type="AlphaFoldDB" id="A0A0F4XFP1"/>
<feature type="chain" id="PRO_5002480971" evidence="1">
    <location>
        <begin position="25"/>
        <end position="368"/>
    </location>
</feature>